<feature type="domain" description="K Homology" evidence="4">
    <location>
        <begin position="468"/>
        <end position="549"/>
    </location>
</feature>
<feature type="compositionally biased region" description="Polar residues" evidence="3">
    <location>
        <begin position="32"/>
        <end position="41"/>
    </location>
</feature>
<dbReference type="PANTHER" id="PTHR10288">
    <property type="entry name" value="KH DOMAIN CONTAINING RNA BINDING PROTEIN"/>
    <property type="match status" value="1"/>
</dbReference>
<dbReference type="EMBL" id="JAWWNJ010000077">
    <property type="protein sequence ID" value="KAK7005695.1"/>
    <property type="molecule type" value="Genomic_DNA"/>
</dbReference>
<feature type="domain" description="K Homology" evidence="4">
    <location>
        <begin position="721"/>
        <end position="800"/>
    </location>
</feature>
<organism evidence="5 6">
    <name type="scientific">Favolaschia claudopus</name>
    <dbReference type="NCBI Taxonomy" id="2862362"/>
    <lineage>
        <taxon>Eukaryota</taxon>
        <taxon>Fungi</taxon>
        <taxon>Dikarya</taxon>
        <taxon>Basidiomycota</taxon>
        <taxon>Agaricomycotina</taxon>
        <taxon>Agaricomycetes</taxon>
        <taxon>Agaricomycetidae</taxon>
        <taxon>Agaricales</taxon>
        <taxon>Marasmiineae</taxon>
        <taxon>Mycenaceae</taxon>
        <taxon>Favolaschia</taxon>
    </lineage>
</organism>
<keyword evidence="2" id="KW-0694">RNA-binding</keyword>
<name>A0AAW0AB14_9AGAR</name>
<feature type="domain" description="K Homology" evidence="4">
    <location>
        <begin position="961"/>
        <end position="1046"/>
    </location>
</feature>
<accession>A0AAW0AB14</accession>
<feature type="compositionally biased region" description="Low complexity" evidence="3">
    <location>
        <begin position="49"/>
        <end position="71"/>
    </location>
</feature>
<keyword evidence="6" id="KW-1185">Reference proteome</keyword>
<feature type="domain" description="K Homology" evidence="4">
    <location>
        <begin position="634"/>
        <end position="717"/>
    </location>
</feature>
<dbReference type="PROSITE" id="PS50084">
    <property type="entry name" value="KH_TYPE_1"/>
    <property type="match status" value="8"/>
</dbReference>
<dbReference type="Proteomes" id="UP001362999">
    <property type="component" value="Unassembled WGS sequence"/>
</dbReference>
<feature type="domain" description="K Homology" evidence="4">
    <location>
        <begin position="553"/>
        <end position="625"/>
    </location>
</feature>
<dbReference type="AlphaFoldDB" id="A0AAW0AB14"/>
<reference evidence="5 6" key="1">
    <citation type="journal article" date="2024" name="J Genomics">
        <title>Draft genome sequencing and assembly of Favolaschia claudopus CIRM-BRFM 2984 isolated from oak limbs.</title>
        <authorList>
            <person name="Navarro D."/>
            <person name="Drula E."/>
            <person name="Chaduli D."/>
            <person name="Cazenave R."/>
            <person name="Ahrendt S."/>
            <person name="Wang J."/>
            <person name="Lipzen A."/>
            <person name="Daum C."/>
            <person name="Barry K."/>
            <person name="Grigoriev I.V."/>
            <person name="Favel A."/>
            <person name="Rosso M.N."/>
            <person name="Martin F."/>
        </authorList>
    </citation>
    <scope>NUCLEOTIDE SEQUENCE [LARGE SCALE GENOMIC DNA]</scope>
    <source>
        <strain evidence="5 6">CIRM-BRFM 2984</strain>
    </source>
</reference>
<feature type="domain" description="K Homology" evidence="4">
    <location>
        <begin position="1163"/>
        <end position="1229"/>
    </location>
</feature>
<dbReference type="SUPFAM" id="SSF54791">
    <property type="entry name" value="Eukaryotic type KH-domain (KH-domain type I)"/>
    <property type="match status" value="7"/>
</dbReference>
<comment type="caution">
    <text evidence="5">The sequence shown here is derived from an EMBL/GenBank/DDBJ whole genome shotgun (WGS) entry which is preliminary data.</text>
</comment>
<dbReference type="GO" id="GO:0003723">
    <property type="term" value="F:RNA binding"/>
    <property type="evidence" value="ECO:0007669"/>
    <property type="project" value="UniProtKB-UniRule"/>
</dbReference>
<feature type="domain" description="K Homology" evidence="4">
    <location>
        <begin position="879"/>
        <end position="957"/>
    </location>
</feature>
<evidence type="ECO:0000256" key="2">
    <source>
        <dbReference type="PROSITE-ProRule" id="PRU00117"/>
    </source>
</evidence>
<dbReference type="Pfam" id="PF00013">
    <property type="entry name" value="KH_1"/>
    <property type="match status" value="6"/>
</dbReference>
<dbReference type="CDD" id="cd22448">
    <property type="entry name" value="KH-I_ScSCP160_rpt3"/>
    <property type="match status" value="1"/>
</dbReference>
<gene>
    <name evidence="5" type="ORF">R3P38DRAFT_2728914</name>
</gene>
<protein>
    <recommendedName>
        <fullName evidence="4">K Homology domain-containing protein</fullName>
    </recommendedName>
</protein>
<dbReference type="InterPro" id="IPR036612">
    <property type="entry name" value="KH_dom_type_1_sf"/>
</dbReference>
<evidence type="ECO:0000259" key="4">
    <source>
        <dbReference type="SMART" id="SM00322"/>
    </source>
</evidence>
<dbReference type="Gene3D" id="3.30.1370.10">
    <property type="entry name" value="K Homology domain, type 1"/>
    <property type="match status" value="8"/>
</dbReference>
<keyword evidence="1" id="KW-0677">Repeat</keyword>
<proteinExistence type="predicted"/>
<feature type="region of interest" description="Disordered" evidence="3">
    <location>
        <begin position="193"/>
        <end position="220"/>
    </location>
</feature>
<evidence type="ECO:0000256" key="1">
    <source>
        <dbReference type="ARBA" id="ARBA00022737"/>
    </source>
</evidence>
<dbReference type="InterPro" id="IPR004088">
    <property type="entry name" value="KH_dom_type_1"/>
</dbReference>
<dbReference type="InterPro" id="IPR004087">
    <property type="entry name" value="KH_dom"/>
</dbReference>
<sequence>MAFSAADLQRRHNLEGAPDPFPSLVESPLPKTRNTPQVSSELDTDSHSAFPSLAASTPPAAAAPKTAWAPARKPAVKQAPVFADSFTISSMDLSNSGKDGKPATLGEVMKQVMAKYKVKLEASANQKTRQTTFHLKAETQKELDKAKRSLLALLSPVITLTINAPVSTIASIIGPKGATLKQIRDQTSVRVDIPPRDSLAPNGNGHASGKVTPANGDDEEDQITVPVTLTGPQPLAYEAQAMLNQIISSKTSKSTQRVRDIPGHILPYVLARKAAFLAAAEPETVSLALNAAEREITVNGEREAVGRAVDSIKGTIEHFSSSLTSLKIQLPKRQHRLLVGKSADEILAKARCVVIVAKADEQSDEVTVWGASTDLATGLGAVMEKANSQYIHEFPLPGPIALSKQLLQYMLRIGYPKTLSTAHPGVAVYTPDPKVVEKASILNIDIIGNKADVDGVVRQVSELIGKLIGATQEINVDWLVHRFITGKNAKKLKQFHEVHNVHAFFPPESAEQSTVLLVYDPMSANASPSPDEKKRHLEEVAKEILKLAKDAADVKSQTMTVEKRWHDAVVGKNHTTLNAIIGEDKTLSIKVGAEANAPEGEDVIVLRGASGDVDRAVKEILSIIESAKNDEIVNSYSTEFDIDREYVGRIVGSHGAGVNKLRDQLGVKVDVSDELDDKEKESGGKKKKAVHQKSKVQITGRKENVEEAKKRILAQIERLADETSEILKIPAQYHSSLIGQGGKYAVRLEDKYSVKITFPRQSADNGEGKTREALKSDEVLVKGGKKGVANAKAELLDAVEFEKEANNIIKFTVPNRAVARILGRGGASINEIKDETQAQIDVDKASDDSAVTNITVRGTKKAIAAAKTAIMAIADQVTEETTATVTVESKFHRTLIGAGGQGLRDLVQRCGGPSDTKAQAGLIRFPRQGDAVMDEVRLRGEPKLVAKLKAELEKTVAGLRDRVVLAVDIPAGQHRALIGRGGQHLNELQDRTGAQVQFPGSRSYAQVGEPENAEDVKDVDAANIVKVSGPRAACEKALEELKKQVKPAAVDGPSTTVTVPLKYHHVISQQGAFFRTLRNYGVQVDQSVQPAKSAVPPQPPANGSAARIDDTEADASAVQWEVTANYQDAEEGDSVWTLKAKDQAGLDRAEKQVKDAIEHAGRMSHVGFLTLPDRTMFPRIVGSKGANVARLRQETGADITVSRENSTIVIIGTENDILAAKEAITRMTSSGGRPQRRNGPQD</sequence>
<evidence type="ECO:0000313" key="5">
    <source>
        <dbReference type="EMBL" id="KAK7005695.1"/>
    </source>
</evidence>
<feature type="domain" description="K Homology" evidence="4">
    <location>
        <begin position="805"/>
        <end position="875"/>
    </location>
</feature>
<evidence type="ECO:0000256" key="3">
    <source>
        <dbReference type="SAM" id="MobiDB-lite"/>
    </source>
</evidence>
<feature type="domain" description="K Homology" evidence="4">
    <location>
        <begin position="156"/>
        <end position="248"/>
    </location>
</feature>
<dbReference type="SMART" id="SM00322">
    <property type="entry name" value="KH"/>
    <property type="match status" value="9"/>
</dbReference>
<dbReference type="CDD" id="cd00105">
    <property type="entry name" value="KH-I"/>
    <property type="match status" value="2"/>
</dbReference>
<feature type="region of interest" description="Disordered" evidence="3">
    <location>
        <begin position="1"/>
        <end position="71"/>
    </location>
</feature>
<evidence type="ECO:0000313" key="6">
    <source>
        <dbReference type="Proteomes" id="UP001362999"/>
    </source>
</evidence>